<dbReference type="WBParaSite" id="NBR_0000199001-mRNA-1">
    <property type="protein sequence ID" value="NBR_0000199001-mRNA-1"/>
    <property type="gene ID" value="NBR_0000199001"/>
</dbReference>
<accession>A0A0N4XHI8</accession>
<dbReference type="STRING" id="27835.A0A0N4XHI8"/>
<evidence type="ECO:0000313" key="2">
    <source>
        <dbReference type="Proteomes" id="UP000271162"/>
    </source>
</evidence>
<name>A0A0N4XHI8_NIPBR</name>
<evidence type="ECO:0000313" key="3">
    <source>
        <dbReference type="WBParaSite" id="NBR_0000199001-mRNA-1"/>
    </source>
</evidence>
<protein>
    <submittedName>
        <fullName evidence="3">Integrator complex subunit 7</fullName>
    </submittedName>
</protein>
<proteinExistence type="predicted"/>
<dbReference type="EMBL" id="UYSL01001951">
    <property type="protein sequence ID" value="VDL65580.1"/>
    <property type="molecule type" value="Genomic_DNA"/>
</dbReference>
<evidence type="ECO:0000313" key="1">
    <source>
        <dbReference type="EMBL" id="VDL65580.1"/>
    </source>
</evidence>
<sequence length="481" mass="54172">MVSTVYVGILKRTKHSFKPLVDIAITLISEEGIEFSREVILVRLLADVVNYLTSDEKKDITPKVKLYLGDDFLAPVRRGSSSTFSPHTKDANKTLSLFHQCRLRLAISCISDSFRASPKVMLEECCEHLECASSYSVADCYLEICRMVIDQVHCPKSLLTMVTAAFNVTNEERKSQYFLPALKQFFRISLTKSVMAQQEIKSLVLEKCAYFMDLAQLNATVALYLSRCLADVCRDDLLSEEWVPTVFDLAVFGPIPKKEVRVINAAYDMIYESRPNNFDDIHRPFEVIQCTRLSGICTALHMCKSSVRFAEQLVSHMISEIKTLNTSSSRSSHSLLITLIHRSFGLSLAHRVNTRAASLLLLAVEYVQNEGSPAQYVDLVVPWATAQNFAVRCTAIAALRLMNSQRIIDNLVEDFYFGHLHPEKHFDLQSIFLVLPQKTGMPPEETIGVVLLKAFNTSSLRSLCDDQQFLSAPSLVYSGRI</sequence>
<organism evidence="3">
    <name type="scientific">Nippostrongylus brasiliensis</name>
    <name type="common">Rat hookworm</name>
    <dbReference type="NCBI Taxonomy" id="27835"/>
    <lineage>
        <taxon>Eukaryota</taxon>
        <taxon>Metazoa</taxon>
        <taxon>Ecdysozoa</taxon>
        <taxon>Nematoda</taxon>
        <taxon>Chromadorea</taxon>
        <taxon>Rhabditida</taxon>
        <taxon>Rhabditina</taxon>
        <taxon>Rhabditomorpha</taxon>
        <taxon>Strongyloidea</taxon>
        <taxon>Heligmosomidae</taxon>
        <taxon>Nippostrongylus</taxon>
    </lineage>
</organism>
<dbReference type="AlphaFoldDB" id="A0A0N4XHI8"/>
<keyword evidence="2" id="KW-1185">Reference proteome</keyword>
<reference evidence="1 2" key="2">
    <citation type="submission" date="2018-11" db="EMBL/GenBank/DDBJ databases">
        <authorList>
            <consortium name="Pathogen Informatics"/>
        </authorList>
    </citation>
    <scope>NUCLEOTIDE SEQUENCE [LARGE SCALE GENOMIC DNA]</scope>
</reference>
<dbReference type="Proteomes" id="UP000271162">
    <property type="component" value="Unassembled WGS sequence"/>
</dbReference>
<gene>
    <name evidence="1" type="ORF">NBR_LOCUS1991</name>
</gene>
<reference evidence="3" key="1">
    <citation type="submission" date="2017-02" db="UniProtKB">
        <authorList>
            <consortium name="WormBaseParasite"/>
        </authorList>
    </citation>
    <scope>IDENTIFICATION</scope>
</reference>